<dbReference type="Pfam" id="PF20149">
    <property type="entry name" value="DUF6532"/>
    <property type="match status" value="1"/>
</dbReference>
<feature type="domain" description="DUF6532" evidence="1">
    <location>
        <begin position="4"/>
        <end position="114"/>
    </location>
</feature>
<gene>
    <name evidence="2" type="ORF">F5050DRAFT_1289928</name>
</gene>
<protein>
    <recommendedName>
        <fullName evidence="1">DUF6532 domain-containing protein</fullName>
    </recommendedName>
</protein>
<dbReference type="InterPro" id="IPR045341">
    <property type="entry name" value="DUF6532"/>
</dbReference>
<name>A0ABQ8QI53_9AGAR</name>
<organism evidence="2 3">
    <name type="scientific">Lentinula boryana</name>
    <dbReference type="NCBI Taxonomy" id="40481"/>
    <lineage>
        <taxon>Eukaryota</taxon>
        <taxon>Fungi</taxon>
        <taxon>Dikarya</taxon>
        <taxon>Basidiomycota</taxon>
        <taxon>Agaricomycotina</taxon>
        <taxon>Agaricomycetes</taxon>
        <taxon>Agaricomycetidae</taxon>
        <taxon>Agaricales</taxon>
        <taxon>Marasmiineae</taxon>
        <taxon>Omphalotaceae</taxon>
        <taxon>Lentinula</taxon>
    </lineage>
</organism>
<evidence type="ECO:0000313" key="2">
    <source>
        <dbReference type="EMBL" id="KAJ3998172.1"/>
    </source>
</evidence>
<proteinExistence type="predicted"/>
<accession>A0ABQ8QI53</accession>
<evidence type="ECO:0000259" key="1">
    <source>
        <dbReference type="Pfam" id="PF20149"/>
    </source>
</evidence>
<reference evidence="2" key="1">
    <citation type="submission" date="2022-08" db="EMBL/GenBank/DDBJ databases">
        <authorList>
            <consortium name="DOE Joint Genome Institute"/>
            <person name="Min B."/>
            <person name="Riley R."/>
            <person name="Sierra-Patev S."/>
            <person name="Naranjo-Ortiz M."/>
            <person name="Looney B."/>
            <person name="Konkel Z."/>
            <person name="Slot J.C."/>
            <person name="Sakamoto Y."/>
            <person name="Steenwyk J.L."/>
            <person name="Rokas A."/>
            <person name="Carro J."/>
            <person name="Camarero S."/>
            <person name="Ferreira P."/>
            <person name="Molpeceres G."/>
            <person name="Ruiz-Duenas F.J."/>
            <person name="Serrano A."/>
            <person name="Henrissat B."/>
            <person name="Drula E."/>
            <person name="Hughes K.W."/>
            <person name="Mata J.L."/>
            <person name="Ishikawa N.K."/>
            <person name="Vargas-Isla R."/>
            <person name="Ushijima S."/>
            <person name="Smith C.A."/>
            <person name="Ahrendt S."/>
            <person name="Andreopoulos W."/>
            <person name="He G."/>
            <person name="Labutti K."/>
            <person name="Lipzen A."/>
            <person name="Ng V."/>
            <person name="Sandor L."/>
            <person name="Barry K."/>
            <person name="Martinez A.T."/>
            <person name="Xiao Y."/>
            <person name="Gibbons J.G."/>
            <person name="Terashima K."/>
            <person name="Hibbett D.S."/>
            <person name="Grigoriev I.V."/>
        </authorList>
    </citation>
    <scope>NUCLEOTIDE SEQUENCE</scope>
    <source>
        <strain evidence="2">TFB10827</strain>
    </source>
</reference>
<keyword evidence="3" id="KW-1185">Reference proteome</keyword>
<dbReference type="Proteomes" id="UP001163828">
    <property type="component" value="Unassembled WGS sequence"/>
</dbReference>
<dbReference type="EMBL" id="MU790565">
    <property type="protein sequence ID" value="KAJ3998172.1"/>
    <property type="molecule type" value="Genomic_DNA"/>
</dbReference>
<evidence type="ECO:0000313" key="3">
    <source>
        <dbReference type="Proteomes" id="UP001163828"/>
    </source>
</evidence>
<comment type="caution">
    <text evidence="2">The sequence shown here is derived from an EMBL/GenBank/DDBJ whole genome shotgun (WGS) entry which is preliminary data.</text>
</comment>
<sequence>MALDLVTNSDYIYPAFPNGSFDYDRPFSHDVIHKYLSAVFFGSSKWAKRIRDKKSTIFVSSIPEKPLELEVPKAMVAMAACVIHAVLLDHAHSKEENFPPTGLYQQWTTFMDILASLEKASSLGYHRFMHKLYLKSSHTIAPATHGLSRDQILKRINLVAFASAQDSDESEEDRDDVAKDALIVSYVLLSMKRCFISILHDNNS</sequence>